<evidence type="ECO:0000256" key="8">
    <source>
        <dbReference type="HAMAP-Rule" id="MF_00454"/>
    </source>
</evidence>
<name>A0ABN6ZNY8_9CREN</name>
<gene>
    <name evidence="8" type="primary">fluC</name>
    <name evidence="8" type="synonym">crcB</name>
    <name evidence="9" type="ORF">PABY_15430</name>
</gene>
<feature type="transmembrane region" description="Helical" evidence="8">
    <location>
        <begin position="54"/>
        <end position="80"/>
    </location>
</feature>
<evidence type="ECO:0000256" key="6">
    <source>
        <dbReference type="ARBA" id="ARBA00035120"/>
    </source>
</evidence>
<feature type="transmembrane region" description="Helical" evidence="8">
    <location>
        <begin position="86"/>
        <end position="107"/>
    </location>
</feature>
<keyword evidence="8" id="KW-0479">Metal-binding</keyword>
<proteinExistence type="inferred from homology"/>
<comment type="activity regulation">
    <text evidence="8">Na(+) is not transported, but it plays an essential structural role and its presence is essential for fluoride channel function.</text>
</comment>
<comment type="subcellular location">
    <subcellularLocation>
        <location evidence="1 8">Cell membrane</location>
        <topology evidence="1 8">Multi-pass membrane protein</topology>
    </subcellularLocation>
</comment>
<dbReference type="Proteomes" id="UP001341135">
    <property type="component" value="Chromosome"/>
</dbReference>
<keyword evidence="4 8" id="KW-1133">Transmembrane helix</keyword>
<keyword evidence="8" id="KW-0915">Sodium</keyword>
<evidence type="ECO:0000256" key="3">
    <source>
        <dbReference type="ARBA" id="ARBA00022692"/>
    </source>
</evidence>
<evidence type="ECO:0000313" key="9">
    <source>
        <dbReference type="EMBL" id="BES81976.1"/>
    </source>
</evidence>
<comment type="function">
    <text evidence="8">Fluoride-specific ion channel. Important for reducing fluoride concentration in the cell, thus reducing its toxicity.</text>
</comment>
<organism evidence="9 10">
    <name type="scientific">Pyrodictium abyssi</name>
    <dbReference type="NCBI Taxonomy" id="54256"/>
    <lineage>
        <taxon>Archaea</taxon>
        <taxon>Thermoproteota</taxon>
        <taxon>Thermoprotei</taxon>
        <taxon>Desulfurococcales</taxon>
        <taxon>Pyrodictiaceae</taxon>
        <taxon>Pyrodictium</taxon>
    </lineage>
</organism>
<feature type="binding site" evidence="8">
    <location>
        <position position="94"/>
    </location>
    <ligand>
        <name>Na(+)</name>
        <dbReference type="ChEBI" id="CHEBI:29101"/>
        <note>structural</note>
    </ligand>
</feature>
<feature type="transmembrane region" description="Helical" evidence="8">
    <location>
        <begin position="119"/>
        <end position="144"/>
    </location>
</feature>
<dbReference type="InterPro" id="IPR003691">
    <property type="entry name" value="FluC"/>
</dbReference>
<dbReference type="Pfam" id="PF02537">
    <property type="entry name" value="CRCB"/>
    <property type="match status" value="1"/>
</dbReference>
<keyword evidence="2 8" id="KW-1003">Cell membrane</keyword>
<protein>
    <recommendedName>
        <fullName evidence="8">Fluoride-specific ion channel FluC</fullName>
    </recommendedName>
</protein>
<keyword evidence="5 8" id="KW-0472">Membrane</keyword>
<feature type="transmembrane region" description="Helical" evidence="8">
    <location>
        <begin position="20"/>
        <end position="42"/>
    </location>
</feature>
<evidence type="ECO:0000256" key="5">
    <source>
        <dbReference type="ARBA" id="ARBA00023136"/>
    </source>
</evidence>
<keyword evidence="8" id="KW-0407">Ion channel</keyword>
<evidence type="ECO:0000256" key="7">
    <source>
        <dbReference type="ARBA" id="ARBA00035585"/>
    </source>
</evidence>
<dbReference type="EMBL" id="AP028907">
    <property type="protein sequence ID" value="BES81976.1"/>
    <property type="molecule type" value="Genomic_DNA"/>
</dbReference>
<keyword evidence="3 8" id="KW-0812">Transmembrane</keyword>
<keyword evidence="8" id="KW-0406">Ion transport</keyword>
<dbReference type="NCBIfam" id="TIGR00494">
    <property type="entry name" value="crcB"/>
    <property type="match status" value="1"/>
</dbReference>
<dbReference type="PANTHER" id="PTHR28259:SF1">
    <property type="entry name" value="FLUORIDE EXPORT PROTEIN 1-RELATED"/>
    <property type="match status" value="1"/>
</dbReference>
<dbReference type="HAMAP" id="MF_00454">
    <property type="entry name" value="FluC"/>
    <property type="match status" value="1"/>
</dbReference>
<keyword evidence="10" id="KW-1185">Reference proteome</keyword>
<keyword evidence="8" id="KW-0813">Transport</keyword>
<accession>A0ABN6ZNY8</accession>
<evidence type="ECO:0000256" key="4">
    <source>
        <dbReference type="ARBA" id="ARBA00022989"/>
    </source>
</evidence>
<evidence type="ECO:0000313" key="10">
    <source>
        <dbReference type="Proteomes" id="UP001341135"/>
    </source>
</evidence>
<feature type="binding site" evidence="8">
    <location>
        <position position="97"/>
    </location>
    <ligand>
        <name>Na(+)</name>
        <dbReference type="ChEBI" id="CHEBI:29101"/>
        <note>structural</note>
    </ligand>
</feature>
<dbReference type="PANTHER" id="PTHR28259">
    <property type="entry name" value="FLUORIDE EXPORT PROTEIN 1-RELATED"/>
    <property type="match status" value="1"/>
</dbReference>
<evidence type="ECO:0000256" key="1">
    <source>
        <dbReference type="ARBA" id="ARBA00004651"/>
    </source>
</evidence>
<reference evidence="9 10" key="1">
    <citation type="submission" date="2023-09" db="EMBL/GenBank/DDBJ databases">
        <title>Pyrofollis japonicus gen. nov. sp. nov., a novel member of the family Pyrodictiaceae isolated from the Iheya North hydrothermal field.</title>
        <authorList>
            <person name="Miyazaki U."/>
            <person name="Sanari M."/>
            <person name="Tame A."/>
            <person name="Kitajima M."/>
            <person name="Okamoto A."/>
            <person name="Sawayama S."/>
            <person name="Miyazaki J."/>
            <person name="Takai K."/>
            <person name="Nakagawa S."/>
        </authorList>
    </citation>
    <scope>NUCLEOTIDE SEQUENCE [LARGE SCALE GENOMIC DNA]</scope>
    <source>
        <strain evidence="9 10">AV2</strain>
    </source>
</reference>
<sequence>MLRRAEKTETPGPEAARYVAVLREALLVALGGALGAVSRWIVSKTLQAGHVFPLGTLVVNVAGSILLGCVMGASTMYGVFTRDQRLLVATGFAGGFTTFSTFMYESFWMLREHQVAQMIAYMALSIALGILGIYLGFIIASLVYGRAALATP</sequence>
<evidence type="ECO:0000256" key="2">
    <source>
        <dbReference type="ARBA" id="ARBA00022475"/>
    </source>
</evidence>
<comment type="catalytic activity">
    <reaction evidence="7">
        <text>fluoride(in) = fluoride(out)</text>
        <dbReference type="Rhea" id="RHEA:76159"/>
        <dbReference type="ChEBI" id="CHEBI:17051"/>
    </reaction>
    <physiologicalReaction direction="left-to-right" evidence="7">
        <dbReference type="Rhea" id="RHEA:76160"/>
    </physiologicalReaction>
</comment>
<comment type="similarity">
    <text evidence="6 8">Belongs to the fluoride channel Fluc/FEX (TC 1.A.43) family.</text>
</comment>